<protein>
    <submittedName>
        <fullName evidence="2">Uncharacterized protein</fullName>
    </submittedName>
</protein>
<dbReference type="AlphaFoldDB" id="A0A396GYF3"/>
<feature type="region of interest" description="Disordered" evidence="1">
    <location>
        <begin position="27"/>
        <end position="61"/>
    </location>
</feature>
<accession>A0A396GYF3</accession>
<reference evidence="3" key="1">
    <citation type="journal article" date="2018" name="Nat. Plants">
        <title>Whole-genome landscape of Medicago truncatula symbiotic genes.</title>
        <authorList>
            <person name="Pecrix Y."/>
            <person name="Staton S.E."/>
            <person name="Sallet E."/>
            <person name="Lelandais-Briere C."/>
            <person name="Moreau S."/>
            <person name="Carrere S."/>
            <person name="Blein T."/>
            <person name="Jardinaud M.F."/>
            <person name="Latrasse D."/>
            <person name="Zouine M."/>
            <person name="Zahm M."/>
            <person name="Kreplak J."/>
            <person name="Mayjonade B."/>
            <person name="Satge C."/>
            <person name="Perez M."/>
            <person name="Cauet S."/>
            <person name="Marande W."/>
            <person name="Chantry-Darmon C."/>
            <person name="Lopez-Roques C."/>
            <person name="Bouchez O."/>
            <person name="Berard A."/>
            <person name="Debelle F."/>
            <person name="Munos S."/>
            <person name="Bendahmane A."/>
            <person name="Berges H."/>
            <person name="Niebel A."/>
            <person name="Buitink J."/>
            <person name="Frugier F."/>
            <person name="Benhamed M."/>
            <person name="Crespi M."/>
            <person name="Gouzy J."/>
            <person name="Gamas P."/>
        </authorList>
    </citation>
    <scope>NUCLEOTIDE SEQUENCE [LARGE SCALE GENOMIC DNA]</scope>
    <source>
        <strain evidence="3">cv. Jemalong A17</strain>
    </source>
</reference>
<sequence length="61" mass="6960">MNELKGEKSKEEYLAFTDLLSSLHRTSLKSPQTHNFRPLKSCKRRDNESHNNFLAAPSQGA</sequence>
<dbReference type="Gramene" id="rna39489">
    <property type="protein sequence ID" value="RHN45251.1"/>
    <property type="gene ID" value="gene39489"/>
</dbReference>
<evidence type="ECO:0000313" key="3">
    <source>
        <dbReference type="Proteomes" id="UP000265566"/>
    </source>
</evidence>
<name>A0A396GYF3_MEDTR</name>
<organism evidence="2 3">
    <name type="scientific">Medicago truncatula</name>
    <name type="common">Barrel medic</name>
    <name type="synonym">Medicago tribuloides</name>
    <dbReference type="NCBI Taxonomy" id="3880"/>
    <lineage>
        <taxon>Eukaryota</taxon>
        <taxon>Viridiplantae</taxon>
        <taxon>Streptophyta</taxon>
        <taxon>Embryophyta</taxon>
        <taxon>Tracheophyta</taxon>
        <taxon>Spermatophyta</taxon>
        <taxon>Magnoliopsida</taxon>
        <taxon>eudicotyledons</taxon>
        <taxon>Gunneridae</taxon>
        <taxon>Pentapetalae</taxon>
        <taxon>rosids</taxon>
        <taxon>fabids</taxon>
        <taxon>Fabales</taxon>
        <taxon>Fabaceae</taxon>
        <taxon>Papilionoideae</taxon>
        <taxon>50 kb inversion clade</taxon>
        <taxon>NPAAA clade</taxon>
        <taxon>Hologalegina</taxon>
        <taxon>IRL clade</taxon>
        <taxon>Trifolieae</taxon>
        <taxon>Medicago</taxon>
    </lineage>
</organism>
<evidence type="ECO:0000256" key="1">
    <source>
        <dbReference type="SAM" id="MobiDB-lite"/>
    </source>
</evidence>
<gene>
    <name evidence="2" type="ORF">MtrunA17_Chr7g0228381</name>
</gene>
<proteinExistence type="predicted"/>
<evidence type="ECO:0000313" key="2">
    <source>
        <dbReference type="EMBL" id="RHN45251.1"/>
    </source>
</evidence>
<dbReference type="EMBL" id="PSQE01000007">
    <property type="protein sequence ID" value="RHN45251.1"/>
    <property type="molecule type" value="Genomic_DNA"/>
</dbReference>
<dbReference type="Proteomes" id="UP000265566">
    <property type="component" value="Chromosome 7"/>
</dbReference>
<comment type="caution">
    <text evidence="2">The sequence shown here is derived from an EMBL/GenBank/DDBJ whole genome shotgun (WGS) entry which is preliminary data.</text>
</comment>